<accession>A0A3S3U7R9</accession>
<dbReference type="GO" id="GO:0015483">
    <property type="term" value="F:long-chain fatty acid transporting porin activity"/>
    <property type="evidence" value="ECO:0007669"/>
    <property type="project" value="TreeGrafter"/>
</dbReference>
<comment type="caution">
    <text evidence="9">The sequence shown here is derived from an EMBL/GenBank/DDBJ whole genome shotgun (WGS) entry which is preliminary data.</text>
</comment>
<evidence type="ECO:0000256" key="8">
    <source>
        <dbReference type="SAM" id="SignalP"/>
    </source>
</evidence>
<comment type="subcellular location">
    <subcellularLocation>
        <location evidence="1">Cell outer membrane</location>
        <topology evidence="1">Multi-pass membrane protein</topology>
    </subcellularLocation>
</comment>
<dbReference type="EMBL" id="SBLC01000012">
    <property type="protein sequence ID" value="RWY41069.1"/>
    <property type="molecule type" value="Genomic_DNA"/>
</dbReference>
<feature type="chain" id="PRO_5018587193" evidence="8">
    <location>
        <begin position="22"/>
        <end position="367"/>
    </location>
</feature>
<keyword evidence="10" id="KW-1185">Reference proteome</keyword>
<keyword evidence="4" id="KW-0812">Transmembrane</keyword>
<evidence type="ECO:0000313" key="10">
    <source>
        <dbReference type="Proteomes" id="UP000287168"/>
    </source>
</evidence>
<proteinExistence type="inferred from homology"/>
<evidence type="ECO:0000256" key="1">
    <source>
        <dbReference type="ARBA" id="ARBA00004571"/>
    </source>
</evidence>
<dbReference type="InterPro" id="IPR005017">
    <property type="entry name" value="OMPP1/FadL/TodX"/>
</dbReference>
<keyword evidence="3" id="KW-1134">Transmembrane beta strand</keyword>
<dbReference type="Gene3D" id="2.40.160.60">
    <property type="entry name" value="Outer membrane protein transport protein (OMPP1/FadL/TodX)"/>
    <property type="match status" value="1"/>
</dbReference>
<comment type="similarity">
    <text evidence="2">Belongs to the OmpP1/FadL family.</text>
</comment>
<dbReference type="AlphaFoldDB" id="A0A3S3U7R9"/>
<dbReference type="OrthoDB" id="6679728at2"/>
<dbReference type="Proteomes" id="UP000287168">
    <property type="component" value="Unassembled WGS sequence"/>
</dbReference>
<evidence type="ECO:0000256" key="5">
    <source>
        <dbReference type="ARBA" id="ARBA00022729"/>
    </source>
</evidence>
<keyword evidence="5 8" id="KW-0732">Signal</keyword>
<dbReference type="GO" id="GO:0009279">
    <property type="term" value="C:cell outer membrane"/>
    <property type="evidence" value="ECO:0007669"/>
    <property type="project" value="UniProtKB-SubCell"/>
</dbReference>
<organism evidence="9 10">
    <name type="scientific">Falsigemmobacter intermedius</name>
    <dbReference type="NCBI Taxonomy" id="1553448"/>
    <lineage>
        <taxon>Bacteria</taxon>
        <taxon>Pseudomonadati</taxon>
        <taxon>Pseudomonadota</taxon>
        <taxon>Alphaproteobacteria</taxon>
        <taxon>Rhodobacterales</taxon>
        <taxon>Paracoccaceae</taxon>
        <taxon>Falsigemmobacter</taxon>
    </lineage>
</organism>
<evidence type="ECO:0000256" key="4">
    <source>
        <dbReference type="ARBA" id="ARBA00022692"/>
    </source>
</evidence>
<name>A0A3S3U7R9_9RHOB</name>
<gene>
    <name evidence="9" type="ORF">EP867_10155</name>
</gene>
<protein>
    <submittedName>
        <fullName evidence="9">Aromatic hydrocarbon degradation protein</fullName>
    </submittedName>
</protein>
<keyword evidence="6" id="KW-0472">Membrane</keyword>
<feature type="signal peptide" evidence="8">
    <location>
        <begin position="1"/>
        <end position="21"/>
    </location>
</feature>
<evidence type="ECO:0000256" key="2">
    <source>
        <dbReference type="ARBA" id="ARBA00008163"/>
    </source>
</evidence>
<dbReference type="PANTHER" id="PTHR35093">
    <property type="entry name" value="OUTER MEMBRANE PROTEIN NMB0088-RELATED"/>
    <property type="match status" value="1"/>
</dbReference>
<evidence type="ECO:0000256" key="6">
    <source>
        <dbReference type="ARBA" id="ARBA00023136"/>
    </source>
</evidence>
<dbReference type="SUPFAM" id="SSF56935">
    <property type="entry name" value="Porins"/>
    <property type="match status" value="1"/>
</dbReference>
<reference evidence="9 10" key="1">
    <citation type="journal article" date="2015" name="Int. J. Syst. Evol. Microbiol.">
        <title>Gemmobacter intermedius sp. nov., isolated from a white stork (Ciconia ciconia).</title>
        <authorList>
            <person name="Kampfer P."/>
            <person name="Jerzak L."/>
            <person name="Wilharm G."/>
            <person name="Golke J."/>
            <person name="Busse H.J."/>
            <person name="Glaeser S.P."/>
        </authorList>
    </citation>
    <scope>NUCLEOTIDE SEQUENCE [LARGE SCALE GENOMIC DNA]</scope>
    <source>
        <strain evidence="9 10">119/4</strain>
    </source>
</reference>
<dbReference type="Pfam" id="PF03349">
    <property type="entry name" value="Toluene_X"/>
    <property type="match status" value="1"/>
</dbReference>
<dbReference type="RefSeq" id="WP_128488791.1">
    <property type="nucleotide sequence ID" value="NZ_JBHLXB010000159.1"/>
</dbReference>
<sequence length="367" mass="38322">MKAKFCVIAAASALTAGGATAGGIERTAQSTAILFEQGRVAELSLGEVSPSLSGIDLAGRATGSVAKDFLSFGFAYKADLNDQLSWAVILDQPFGADVTYPATDSLLLGGTSAKADARALTALMRYKLGNGFSVHGGLRLQQSSASVSLGGLAYGGLSGYNVDLDRDTGLGYVVGAAWERPDIAARVALTYNSEISHKYDPRETFPGAATLTTASTTVKTPRSLNLEFQTGVAEDTLLFGSVRWVKWSEFRLDPQNFVRASGGGLVNLEDSTTWTLGVGRKFSETWAGSFSVSYEKAGNRLVSPLAPSAGRMGATLAAVYTRDAMKITTGINYTRLGNASPQTGGAARANFTGGKALGVGMKVAFSF</sequence>
<evidence type="ECO:0000256" key="7">
    <source>
        <dbReference type="ARBA" id="ARBA00023237"/>
    </source>
</evidence>
<evidence type="ECO:0000313" key="9">
    <source>
        <dbReference type="EMBL" id="RWY41069.1"/>
    </source>
</evidence>
<dbReference type="PANTHER" id="PTHR35093:SF8">
    <property type="entry name" value="OUTER MEMBRANE PROTEIN NMB0088-RELATED"/>
    <property type="match status" value="1"/>
</dbReference>
<keyword evidence="7" id="KW-0998">Cell outer membrane</keyword>
<evidence type="ECO:0000256" key="3">
    <source>
        <dbReference type="ARBA" id="ARBA00022452"/>
    </source>
</evidence>